<accession>A0ABT6JLS0</accession>
<protein>
    <submittedName>
        <fullName evidence="3">PH domain-containing protein</fullName>
    </submittedName>
</protein>
<feature type="transmembrane region" description="Helical" evidence="1">
    <location>
        <begin position="18"/>
        <end position="36"/>
    </location>
</feature>
<evidence type="ECO:0000313" key="3">
    <source>
        <dbReference type="EMBL" id="MDH5831618.1"/>
    </source>
</evidence>
<gene>
    <name evidence="3" type="ORF">QFW80_13930</name>
</gene>
<dbReference type="InterPro" id="IPR019692">
    <property type="entry name" value="CFP-6_PH"/>
</dbReference>
<evidence type="ECO:0000313" key="4">
    <source>
        <dbReference type="Proteomes" id="UP001156831"/>
    </source>
</evidence>
<keyword evidence="1" id="KW-1133">Transmembrane helix</keyword>
<dbReference type="RefSeq" id="WP_280602578.1">
    <property type="nucleotide sequence ID" value="NZ_JARXRN010000028.1"/>
</dbReference>
<evidence type="ECO:0000259" key="2">
    <source>
        <dbReference type="Pfam" id="PF10756"/>
    </source>
</evidence>
<dbReference type="EMBL" id="JARXRN010000028">
    <property type="protein sequence ID" value="MDH5831618.1"/>
    <property type="molecule type" value="Genomic_DNA"/>
</dbReference>
<keyword evidence="4" id="KW-1185">Reference proteome</keyword>
<sequence>MNPAAGATEVLRPAPGKWLAMVAISAALAWIGTRILGTHPVVGWSCVVLFGICGALAVLNLWPGASRLVLDADGFEIVSLFRRTRVRWAEVARVGTARVGMHRVVGFDFVDGHAGGERLRRVNRNLSGFQAALPDTYGRSAANLAALLEARLGAHREETLTPS</sequence>
<keyword evidence="1" id="KW-0472">Membrane</keyword>
<proteinExistence type="predicted"/>
<name>A0ABT6JLS0_9GAMM</name>
<organism evidence="3 4">
    <name type="scientific">Luteimonas rhizosphaericola</name>
    <dbReference type="NCBI Taxonomy" id="3042024"/>
    <lineage>
        <taxon>Bacteria</taxon>
        <taxon>Pseudomonadati</taxon>
        <taxon>Pseudomonadota</taxon>
        <taxon>Gammaproteobacteria</taxon>
        <taxon>Lysobacterales</taxon>
        <taxon>Lysobacteraceae</taxon>
        <taxon>Luteimonas</taxon>
    </lineage>
</organism>
<dbReference type="Pfam" id="PF10756">
    <property type="entry name" value="bPH_6"/>
    <property type="match status" value="1"/>
</dbReference>
<feature type="domain" description="Low molecular weight protein antigen 6 PH" evidence="2">
    <location>
        <begin position="66"/>
        <end position="98"/>
    </location>
</feature>
<comment type="caution">
    <text evidence="3">The sequence shown here is derived from an EMBL/GenBank/DDBJ whole genome shotgun (WGS) entry which is preliminary data.</text>
</comment>
<feature type="transmembrane region" description="Helical" evidence="1">
    <location>
        <begin position="42"/>
        <end position="62"/>
    </location>
</feature>
<evidence type="ECO:0000256" key="1">
    <source>
        <dbReference type="SAM" id="Phobius"/>
    </source>
</evidence>
<reference evidence="3 4" key="1">
    <citation type="submission" date="2023-04" db="EMBL/GenBank/DDBJ databases">
        <title>Luteimonas sp. M1R5S18.</title>
        <authorList>
            <person name="Sun J.-Q."/>
        </authorList>
    </citation>
    <scope>NUCLEOTIDE SEQUENCE [LARGE SCALE GENOMIC DNA]</scope>
    <source>
        <strain evidence="3 4">M1R5S18</strain>
    </source>
</reference>
<keyword evidence="1" id="KW-0812">Transmembrane</keyword>
<dbReference type="Proteomes" id="UP001156831">
    <property type="component" value="Unassembled WGS sequence"/>
</dbReference>